<dbReference type="Proteomes" id="UP000663929">
    <property type="component" value="Chromosome"/>
</dbReference>
<sequence length="699" mass="79285">MAERSPSGTRSSWVLADLEPAALFDLLLSLEPGELPATLATAAEISIPPSAFGVSADLHVPVSPEYEPLLRRFLETTERSAEQAPVAEGALPVVAGLCHLLFAAAPERQAASTLPDTYLLIAEGRDAAGAAEIFDELRRHATALRVATAESAAGPIWFFQIQDDPRRKSTFQSVLAGGDLDDCRLLLGIAEGERRLYVPLARAALDASLFLRFQALMLRHPSLFGLAPDAVESQALAAIEVRSPGVSSPEDSEETWVFWPLAHLTFHARVALEPALSGGARFEMPSLRYSPERLEELQHALHRAAPQFGYRLELRPTRLREPAEIERRRLRDRLAEIEYRLAGLDSMHAAKPWLWRFRQRQLPVLARLLRDMPMDVLREGRLLYAFHADEFDPAGSHFLWIPAEDGGFDPEEAMLYGDDAPDAMCFWLDPYWARYYSEENEACWVFVPRHSALFPPMHDWHTADMAGYLRRVMSRWFADVADGDTHWPAEPIYLFDGQPGPETRLHVRVLDRSAFAPLHTRLDWLNDNLIVAREVGIEPLVRAMAEDTSRQRLVRFLAVRAKQSQRDFDRLAHTIGNRMVNRFESLFALLDEESENVLEEAYATAGELHDLKQGLSRLTKVKSDMNEMLAEAEDHLHEAEAQSVSLSRELHLLETKLKQAMRTRRRMSDEVMDEVRALRELHDDLKERFHKMLKMEKPS</sequence>
<gene>
    <name evidence="2" type="ORF">J3U87_08070</name>
</gene>
<organism evidence="2 3">
    <name type="scientific">Sulfidibacter corallicola</name>
    <dbReference type="NCBI Taxonomy" id="2818388"/>
    <lineage>
        <taxon>Bacteria</taxon>
        <taxon>Pseudomonadati</taxon>
        <taxon>Acidobacteriota</taxon>
        <taxon>Holophagae</taxon>
        <taxon>Acanthopleuribacterales</taxon>
        <taxon>Acanthopleuribacteraceae</taxon>
        <taxon>Sulfidibacter</taxon>
    </lineage>
</organism>
<dbReference type="AlphaFoldDB" id="A0A8A4U102"/>
<keyword evidence="3" id="KW-1185">Reference proteome</keyword>
<reference evidence="2" key="1">
    <citation type="submission" date="2021-03" db="EMBL/GenBank/DDBJ databases">
        <title>Acanthopleuribacteraceae sp. M133.</title>
        <authorList>
            <person name="Wang G."/>
        </authorList>
    </citation>
    <scope>NUCLEOTIDE SEQUENCE</scope>
    <source>
        <strain evidence="2">M133</strain>
    </source>
</reference>
<evidence type="ECO:0000256" key="1">
    <source>
        <dbReference type="SAM" id="Coils"/>
    </source>
</evidence>
<name>A0A8A4U102_SULCO</name>
<protein>
    <submittedName>
        <fullName evidence="2">Uncharacterized protein</fullName>
    </submittedName>
</protein>
<evidence type="ECO:0000313" key="2">
    <source>
        <dbReference type="EMBL" id="QTD52415.1"/>
    </source>
</evidence>
<dbReference type="KEGG" id="scor:J3U87_08070"/>
<dbReference type="EMBL" id="CP071793">
    <property type="protein sequence ID" value="QTD52415.1"/>
    <property type="molecule type" value="Genomic_DNA"/>
</dbReference>
<accession>A0A8A4U102</accession>
<evidence type="ECO:0000313" key="3">
    <source>
        <dbReference type="Proteomes" id="UP000663929"/>
    </source>
</evidence>
<dbReference type="RefSeq" id="WP_237382523.1">
    <property type="nucleotide sequence ID" value="NZ_CP071793.1"/>
</dbReference>
<keyword evidence="1" id="KW-0175">Coiled coil</keyword>
<proteinExistence type="predicted"/>
<feature type="coiled-coil region" evidence="1">
    <location>
        <begin position="615"/>
        <end position="688"/>
    </location>
</feature>